<dbReference type="Proteomes" id="UP000288805">
    <property type="component" value="Unassembled WGS sequence"/>
</dbReference>
<organism evidence="2 3">
    <name type="scientific">Vitis vinifera</name>
    <name type="common">Grape</name>
    <dbReference type="NCBI Taxonomy" id="29760"/>
    <lineage>
        <taxon>Eukaryota</taxon>
        <taxon>Viridiplantae</taxon>
        <taxon>Streptophyta</taxon>
        <taxon>Embryophyta</taxon>
        <taxon>Tracheophyta</taxon>
        <taxon>Spermatophyta</taxon>
        <taxon>Magnoliopsida</taxon>
        <taxon>eudicotyledons</taxon>
        <taxon>Gunneridae</taxon>
        <taxon>Pentapetalae</taxon>
        <taxon>rosids</taxon>
        <taxon>Vitales</taxon>
        <taxon>Vitaceae</taxon>
        <taxon>Viteae</taxon>
        <taxon>Vitis</taxon>
    </lineage>
</organism>
<protein>
    <submittedName>
        <fullName evidence="2">Uncharacterized protein</fullName>
    </submittedName>
</protein>
<proteinExistence type="predicted"/>
<name>A0A438FF84_VITVI</name>
<comment type="caution">
    <text evidence="2">The sequence shown here is derived from an EMBL/GenBank/DDBJ whole genome shotgun (WGS) entry which is preliminary data.</text>
</comment>
<sequence length="53" mass="5774">MVGQSVFVLDALLVSVQIIIPSALSLYRILIPFLIFTGSDLRSRSGYAFLGQS</sequence>
<evidence type="ECO:0000313" key="2">
    <source>
        <dbReference type="EMBL" id="RVW58622.1"/>
    </source>
</evidence>
<keyword evidence="1" id="KW-0812">Transmembrane</keyword>
<feature type="transmembrane region" description="Helical" evidence="1">
    <location>
        <begin position="12"/>
        <end position="36"/>
    </location>
</feature>
<dbReference type="EMBL" id="QGNW01000935">
    <property type="protein sequence ID" value="RVW58622.1"/>
    <property type="molecule type" value="Genomic_DNA"/>
</dbReference>
<accession>A0A438FF84</accession>
<gene>
    <name evidence="2" type="ORF">CK203_111736</name>
</gene>
<keyword evidence="1" id="KW-1133">Transmembrane helix</keyword>
<evidence type="ECO:0000313" key="3">
    <source>
        <dbReference type="Proteomes" id="UP000288805"/>
    </source>
</evidence>
<keyword evidence="1" id="KW-0472">Membrane</keyword>
<dbReference type="AlphaFoldDB" id="A0A438FF84"/>
<reference evidence="2 3" key="1">
    <citation type="journal article" date="2018" name="PLoS Genet.">
        <title>Population sequencing reveals clonal diversity and ancestral inbreeding in the grapevine cultivar Chardonnay.</title>
        <authorList>
            <person name="Roach M.J."/>
            <person name="Johnson D.L."/>
            <person name="Bohlmann J."/>
            <person name="van Vuuren H.J."/>
            <person name="Jones S.J."/>
            <person name="Pretorius I.S."/>
            <person name="Schmidt S.A."/>
            <person name="Borneman A.R."/>
        </authorList>
    </citation>
    <scope>NUCLEOTIDE SEQUENCE [LARGE SCALE GENOMIC DNA]</scope>
    <source>
        <strain evidence="3">cv. Chardonnay</strain>
        <tissue evidence="2">Leaf</tissue>
    </source>
</reference>
<evidence type="ECO:0000256" key="1">
    <source>
        <dbReference type="SAM" id="Phobius"/>
    </source>
</evidence>